<gene>
    <name evidence="1" type="ORF">A2650_03710</name>
</gene>
<accession>A0A1F8EI36</accession>
<protein>
    <submittedName>
        <fullName evidence="1">Uncharacterized protein</fullName>
    </submittedName>
</protein>
<dbReference type="Proteomes" id="UP000177117">
    <property type="component" value="Unassembled WGS sequence"/>
</dbReference>
<evidence type="ECO:0000313" key="2">
    <source>
        <dbReference type="Proteomes" id="UP000177117"/>
    </source>
</evidence>
<organism evidence="1 2">
    <name type="scientific">Candidatus Yanofskybacteria bacterium RIFCSPHIGHO2_01_FULL_41_53</name>
    <dbReference type="NCBI Taxonomy" id="1802663"/>
    <lineage>
        <taxon>Bacteria</taxon>
        <taxon>Candidatus Yanofskyibacteriota</taxon>
    </lineage>
</organism>
<name>A0A1F8EI36_9BACT</name>
<proteinExistence type="predicted"/>
<dbReference type="AlphaFoldDB" id="A0A1F8EI36"/>
<comment type="caution">
    <text evidence="1">The sequence shown here is derived from an EMBL/GenBank/DDBJ whole genome shotgun (WGS) entry which is preliminary data.</text>
</comment>
<sequence>MVSISLSSRKFIENLAEGMQMRSNLFNKIRHSNQISDEEREILFLLKRRPHTIDNLCMKLDTETVLKGLQRLKKKDLLAFRGFKEQSYSNYTTRIDVVLTFSNNWFSRL</sequence>
<evidence type="ECO:0000313" key="1">
    <source>
        <dbReference type="EMBL" id="OGN00463.1"/>
    </source>
</evidence>
<reference evidence="1 2" key="1">
    <citation type="journal article" date="2016" name="Nat. Commun.">
        <title>Thousands of microbial genomes shed light on interconnected biogeochemical processes in an aquifer system.</title>
        <authorList>
            <person name="Anantharaman K."/>
            <person name="Brown C.T."/>
            <person name="Hug L.A."/>
            <person name="Sharon I."/>
            <person name="Castelle C.J."/>
            <person name="Probst A.J."/>
            <person name="Thomas B.C."/>
            <person name="Singh A."/>
            <person name="Wilkins M.J."/>
            <person name="Karaoz U."/>
            <person name="Brodie E.L."/>
            <person name="Williams K.H."/>
            <person name="Hubbard S.S."/>
            <person name="Banfield J.F."/>
        </authorList>
    </citation>
    <scope>NUCLEOTIDE SEQUENCE [LARGE SCALE GENOMIC DNA]</scope>
</reference>
<dbReference type="EMBL" id="MGJD01000021">
    <property type="protein sequence ID" value="OGN00463.1"/>
    <property type="molecule type" value="Genomic_DNA"/>
</dbReference>